<keyword evidence="6" id="KW-0539">Nucleus</keyword>
<keyword evidence="4" id="KW-0238">DNA-binding</keyword>
<feature type="region of interest" description="Disordered" evidence="7">
    <location>
        <begin position="87"/>
        <end position="117"/>
    </location>
</feature>
<gene>
    <name evidence="10" type="ORF">K435DRAFT_388293</name>
    <name evidence="9" type="ORF">K435DRAFT_500938</name>
</gene>
<dbReference type="OrthoDB" id="5575144at2759"/>
<feature type="compositionally biased region" description="Basic residues" evidence="7">
    <location>
        <begin position="90"/>
        <end position="105"/>
    </location>
</feature>
<feature type="domain" description="Zn(2)-C6 fungal-type" evidence="8">
    <location>
        <begin position="55"/>
        <end position="86"/>
    </location>
</feature>
<protein>
    <recommendedName>
        <fullName evidence="8">Zn(2)-C6 fungal-type domain-containing protein</fullName>
    </recommendedName>
</protein>
<dbReference type="EMBL" id="ML179121">
    <property type="protein sequence ID" value="THU99373.1"/>
    <property type="molecule type" value="Genomic_DNA"/>
</dbReference>
<evidence type="ECO:0000256" key="3">
    <source>
        <dbReference type="ARBA" id="ARBA00023015"/>
    </source>
</evidence>
<evidence type="ECO:0000256" key="7">
    <source>
        <dbReference type="SAM" id="MobiDB-lite"/>
    </source>
</evidence>
<evidence type="ECO:0000256" key="5">
    <source>
        <dbReference type="ARBA" id="ARBA00023163"/>
    </source>
</evidence>
<dbReference type="InterPro" id="IPR001138">
    <property type="entry name" value="Zn2Cys6_DnaBD"/>
</dbReference>
<dbReference type="PROSITE" id="PS50048">
    <property type="entry name" value="ZN2_CY6_FUNGAL_2"/>
    <property type="match status" value="1"/>
</dbReference>
<keyword evidence="1" id="KW-0479">Metal-binding</keyword>
<organism evidence="9 11">
    <name type="scientific">Dendrothele bispora (strain CBS 962.96)</name>
    <dbReference type="NCBI Taxonomy" id="1314807"/>
    <lineage>
        <taxon>Eukaryota</taxon>
        <taxon>Fungi</taxon>
        <taxon>Dikarya</taxon>
        <taxon>Basidiomycota</taxon>
        <taxon>Agaricomycotina</taxon>
        <taxon>Agaricomycetes</taxon>
        <taxon>Agaricomycetidae</taxon>
        <taxon>Agaricales</taxon>
        <taxon>Agaricales incertae sedis</taxon>
        <taxon>Dendrothele</taxon>
    </lineage>
</organism>
<proteinExistence type="predicted"/>
<name>A0A4S8MBP0_DENBC</name>
<dbReference type="GO" id="GO:0003677">
    <property type="term" value="F:DNA binding"/>
    <property type="evidence" value="ECO:0007669"/>
    <property type="project" value="UniProtKB-KW"/>
</dbReference>
<feature type="region of interest" description="Disordered" evidence="7">
    <location>
        <begin position="1"/>
        <end position="36"/>
    </location>
</feature>
<keyword evidence="11" id="KW-1185">Reference proteome</keyword>
<dbReference type="SMART" id="SM00066">
    <property type="entry name" value="GAL4"/>
    <property type="match status" value="1"/>
</dbReference>
<accession>A0A4S8MBP0</accession>
<dbReference type="InterPro" id="IPR050335">
    <property type="entry name" value="ERT1_acuK_gluconeogen_tf"/>
</dbReference>
<reference evidence="9 11" key="1">
    <citation type="journal article" date="2019" name="Nat. Ecol. Evol.">
        <title>Megaphylogeny resolves global patterns of mushroom evolution.</title>
        <authorList>
            <person name="Varga T."/>
            <person name="Krizsan K."/>
            <person name="Foldi C."/>
            <person name="Dima B."/>
            <person name="Sanchez-Garcia M."/>
            <person name="Sanchez-Ramirez S."/>
            <person name="Szollosi G.J."/>
            <person name="Szarkandi J.G."/>
            <person name="Papp V."/>
            <person name="Albert L."/>
            <person name="Andreopoulos W."/>
            <person name="Angelini C."/>
            <person name="Antonin V."/>
            <person name="Barry K.W."/>
            <person name="Bougher N.L."/>
            <person name="Buchanan P."/>
            <person name="Buyck B."/>
            <person name="Bense V."/>
            <person name="Catcheside P."/>
            <person name="Chovatia M."/>
            <person name="Cooper J."/>
            <person name="Damon W."/>
            <person name="Desjardin D."/>
            <person name="Finy P."/>
            <person name="Geml J."/>
            <person name="Haridas S."/>
            <person name="Hughes K."/>
            <person name="Justo A."/>
            <person name="Karasinski D."/>
            <person name="Kautmanova I."/>
            <person name="Kiss B."/>
            <person name="Kocsube S."/>
            <person name="Kotiranta H."/>
            <person name="LaButti K.M."/>
            <person name="Lechner B.E."/>
            <person name="Liimatainen K."/>
            <person name="Lipzen A."/>
            <person name="Lukacs Z."/>
            <person name="Mihaltcheva S."/>
            <person name="Morgado L.N."/>
            <person name="Niskanen T."/>
            <person name="Noordeloos M.E."/>
            <person name="Ohm R.A."/>
            <person name="Ortiz-Santana B."/>
            <person name="Ovrebo C."/>
            <person name="Racz N."/>
            <person name="Riley R."/>
            <person name="Savchenko A."/>
            <person name="Shiryaev A."/>
            <person name="Soop K."/>
            <person name="Spirin V."/>
            <person name="Szebenyi C."/>
            <person name="Tomsovsky M."/>
            <person name="Tulloss R.E."/>
            <person name="Uehling J."/>
            <person name="Grigoriev I.V."/>
            <person name="Vagvolgyi C."/>
            <person name="Papp T."/>
            <person name="Martin F.M."/>
            <person name="Miettinen O."/>
            <person name="Hibbett D.S."/>
            <person name="Nagy L.G."/>
        </authorList>
    </citation>
    <scope>NUCLEOTIDE SEQUENCE [LARGE SCALE GENOMIC DNA]</scope>
    <source>
        <strain evidence="9 11">CBS 962.96</strain>
    </source>
</reference>
<feature type="region of interest" description="Disordered" evidence="7">
    <location>
        <begin position="234"/>
        <end position="257"/>
    </location>
</feature>
<sequence length="257" mass="28812">MSLSGTHAPDRDNPPNSASYPNMQSVTDSGMPMHMFPLSTVSTTSRSKRKQVKNACTNCQKACKKCDECRPCLRCVKYGHPDQCVDSQRKERKKGVKRGKYKKRDGKGNNVEPVDGPFLGMPLLQSPSTEHLSTGETYTESVGFEPSSYHYGHYPPAIPKSNVQMYCADYYPMQEATSSAHSGDNHEYTSQHIQDHQRLYGPVASYPPTTIQYPPSQLPCLPHHAPQPTYYSTPPYTKSSTAGIQERMTDYDDSVYR</sequence>
<feature type="compositionally biased region" description="Basic and acidic residues" evidence="7">
    <location>
        <begin position="247"/>
        <end position="257"/>
    </location>
</feature>
<dbReference type="CDD" id="cd00067">
    <property type="entry name" value="GAL4"/>
    <property type="match status" value="1"/>
</dbReference>
<keyword evidence="3" id="KW-0805">Transcription regulation</keyword>
<evidence type="ECO:0000313" key="9">
    <source>
        <dbReference type="EMBL" id="THU99373.1"/>
    </source>
</evidence>
<evidence type="ECO:0000256" key="2">
    <source>
        <dbReference type="ARBA" id="ARBA00022833"/>
    </source>
</evidence>
<dbReference type="EMBL" id="ML179085">
    <property type="protein sequence ID" value="THV01717.1"/>
    <property type="molecule type" value="Genomic_DNA"/>
</dbReference>
<dbReference type="Proteomes" id="UP000297245">
    <property type="component" value="Unassembled WGS sequence"/>
</dbReference>
<keyword evidence="2" id="KW-0862">Zinc</keyword>
<dbReference type="GO" id="GO:0008270">
    <property type="term" value="F:zinc ion binding"/>
    <property type="evidence" value="ECO:0007669"/>
    <property type="project" value="InterPro"/>
</dbReference>
<feature type="compositionally biased region" description="Polar residues" evidence="7">
    <location>
        <begin position="14"/>
        <end position="28"/>
    </location>
</feature>
<evidence type="ECO:0000256" key="4">
    <source>
        <dbReference type="ARBA" id="ARBA00023125"/>
    </source>
</evidence>
<dbReference type="PANTHER" id="PTHR47659:SF7">
    <property type="entry name" value="FUNGAL TRANSCRIPTIONAL REGULATORY PROTEIN, N-TERMINAL DOMAIN-CONTAINING PROTEIN"/>
    <property type="match status" value="1"/>
</dbReference>
<keyword evidence="5" id="KW-0804">Transcription</keyword>
<dbReference type="GO" id="GO:0000981">
    <property type="term" value="F:DNA-binding transcription factor activity, RNA polymerase II-specific"/>
    <property type="evidence" value="ECO:0007669"/>
    <property type="project" value="InterPro"/>
</dbReference>
<evidence type="ECO:0000256" key="1">
    <source>
        <dbReference type="ARBA" id="ARBA00022723"/>
    </source>
</evidence>
<evidence type="ECO:0000313" key="10">
    <source>
        <dbReference type="EMBL" id="THV01717.1"/>
    </source>
</evidence>
<evidence type="ECO:0000313" key="11">
    <source>
        <dbReference type="Proteomes" id="UP000297245"/>
    </source>
</evidence>
<dbReference type="AlphaFoldDB" id="A0A4S8MBP0"/>
<dbReference type="PANTHER" id="PTHR47659">
    <property type="entry name" value="ZN(II)2CYS6 TRANSCRIPTION FACTOR (EUROFUNG)-RELATED"/>
    <property type="match status" value="1"/>
</dbReference>
<evidence type="ECO:0000256" key="6">
    <source>
        <dbReference type="ARBA" id="ARBA00023242"/>
    </source>
</evidence>
<evidence type="ECO:0000259" key="8">
    <source>
        <dbReference type="PROSITE" id="PS50048"/>
    </source>
</evidence>